<dbReference type="EMBL" id="CP003349">
    <property type="protein sequence ID" value="AFD07037.1"/>
    <property type="molecule type" value="Genomic_DNA"/>
</dbReference>
<evidence type="ECO:0008006" key="4">
    <source>
        <dbReference type="Google" id="ProtNLM"/>
    </source>
</evidence>
<keyword evidence="3" id="KW-1185">Reference proteome</keyword>
<keyword evidence="1" id="KW-0732">Signal</keyword>
<organism evidence="2 3">
    <name type="scientific">Solitalea canadensis (strain ATCC 29591 / DSM 3403 / JCM 21819 / LMG 8368 / NBRC 15130 / NCIMB 12057 / USAM 9D)</name>
    <name type="common">Flexibacter canadensis</name>
    <dbReference type="NCBI Taxonomy" id="929556"/>
    <lineage>
        <taxon>Bacteria</taxon>
        <taxon>Pseudomonadati</taxon>
        <taxon>Bacteroidota</taxon>
        <taxon>Sphingobacteriia</taxon>
        <taxon>Sphingobacteriales</taxon>
        <taxon>Sphingobacteriaceae</taxon>
        <taxon>Solitalea</taxon>
    </lineage>
</organism>
<name>H8KU57_SOLCM</name>
<dbReference type="Proteomes" id="UP000007590">
    <property type="component" value="Chromosome"/>
</dbReference>
<protein>
    <recommendedName>
        <fullName evidence="4">Lipoprotein</fullName>
    </recommendedName>
</protein>
<evidence type="ECO:0000313" key="3">
    <source>
        <dbReference type="Proteomes" id="UP000007590"/>
    </source>
</evidence>
<dbReference type="HOGENOM" id="CLU_084213_1_0_10"/>
<gene>
    <name evidence="2" type="ordered locus">Solca_1982</name>
</gene>
<feature type="signal peptide" evidence="1">
    <location>
        <begin position="1"/>
        <end position="23"/>
    </location>
</feature>
<accession>H8KU57</accession>
<dbReference type="RefSeq" id="WP_014680264.1">
    <property type="nucleotide sequence ID" value="NC_017770.1"/>
</dbReference>
<feature type="chain" id="PRO_5003613411" description="Lipoprotein" evidence="1">
    <location>
        <begin position="24"/>
        <end position="284"/>
    </location>
</feature>
<dbReference type="PROSITE" id="PS51257">
    <property type="entry name" value="PROKAR_LIPOPROTEIN"/>
    <property type="match status" value="1"/>
</dbReference>
<evidence type="ECO:0000313" key="2">
    <source>
        <dbReference type="EMBL" id="AFD07037.1"/>
    </source>
</evidence>
<dbReference type="AlphaFoldDB" id="H8KU57"/>
<dbReference type="OrthoDB" id="1114031at2"/>
<evidence type="ECO:0000256" key="1">
    <source>
        <dbReference type="SAM" id="SignalP"/>
    </source>
</evidence>
<dbReference type="eggNOG" id="ENOG5032ZEY">
    <property type="taxonomic scope" value="Bacteria"/>
</dbReference>
<dbReference type="KEGG" id="scn:Solca_1982"/>
<proteinExistence type="predicted"/>
<sequence>MKLITSKSLVLAAAIALTFTSCKKDDNEPSANAEQTSAVDNQLADDITTDEIDLFLTALQNKMPKTTTSASVSVETTDTGTDTRTGAVVTITGEGFPKTITVDFGTEGKTVNGITRKGKIIGTLTDYWWKPGAELKIVTENFSLNDVKITGTKIFTSKGYNETTNSYTYTVKVDRAKINSDNQTFTWSAERTITYYTKGTITALDDYFTVTGASSGTNRAGDSFTTTITTELNKPIISRWFVSGVIQHQVGSRPVAVLDYGNGTTDNKATVTIGGTTIEISLHR</sequence>
<dbReference type="STRING" id="929556.Solca_1982"/>
<reference evidence="2" key="1">
    <citation type="submission" date="2012-02" db="EMBL/GenBank/DDBJ databases">
        <title>The complete genome of Solitalea canadensis DSM 3403.</title>
        <authorList>
            <consortium name="US DOE Joint Genome Institute (JGI-PGF)"/>
            <person name="Lucas S."/>
            <person name="Copeland A."/>
            <person name="Lapidus A."/>
            <person name="Glavina del Rio T."/>
            <person name="Dalin E."/>
            <person name="Tice H."/>
            <person name="Bruce D."/>
            <person name="Goodwin L."/>
            <person name="Pitluck S."/>
            <person name="Peters L."/>
            <person name="Ovchinnikova G."/>
            <person name="Lu M."/>
            <person name="Kyrpides N."/>
            <person name="Mavromatis K."/>
            <person name="Ivanova N."/>
            <person name="Brettin T."/>
            <person name="Detter J.C."/>
            <person name="Han C."/>
            <person name="Larimer F."/>
            <person name="Land M."/>
            <person name="Hauser L."/>
            <person name="Markowitz V."/>
            <person name="Cheng J.-F."/>
            <person name="Hugenholtz P."/>
            <person name="Woyke T."/>
            <person name="Wu D."/>
            <person name="Spring S."/>
            <person name="Schroeder M."/>
            <person name="Kopitz M."/>
            <person name="Brambilla E."/>
            <person name="Klenk H.-P."/>
            <person name="Eisen J.A."/>
        </authorList>
    </citation>
    <scope>NUCLEOTIDE SEQUENCE</scope>
    <source>
        <strain evidence="2">DSM 3403</strain>
    </source>
</reference>